<keyword evidence="1" id="KW-0732">Signal</keyword>
<evidence type="ECO:0000256" key="1">
    <source>
        <dbReference type="SAM" id="SignalP"/>
    </source>
</evidence>
<evidence type="ECO:0000313" key="2">
    <source>
        <dbReference type="EMBL" id="VYS97056.1"/>
    </source>
</evidence>
<organism evidence="2">
    <name type="scientific">Bacteroides intestinalis</name>
    <dbReference type="NCBI Taxonomy" id="329854"/>
    <lineage>
        <taxon>Bacteria</taxon>
        <taxon>Pseudomonadati</taxon>
        <taxon>Bacteroidota</taxon>
        <taxon>Bacteroidia</taxon>
        <taxon>Bacteroidales</taxon>
        <taxon>Bacteroidaceae</taxon>
        <taxon>Bacteroides</taxon>
    </lineage>
</organism>
<name>A0A6N2SVB0_9BACE</name>
<feature type="signal peptide" evidence="1">
    <location>
        <begin position="1"/>
        <end position="18"/>
    </location>
</feature>
<protein>
    <recommendedName>
        <fullName evidence="3">6-bladed beta-propeller</fullName>
    </recommendedName>
</protein>
<proteinExistence type="predicted"/>
<feature type="chain" id="PRO_5026981314" description="6-bladed beta-propeller" evidence="1">
    <location>
        <begin position="19"/>
        <end position="391"/>
    </location>
</feature>
<dbReference type="AlphaFoldDB" id="A0A6N2SVB0"/>
<sequence length="391" mass="45396">MRKLVPLTILLLVCIACGNIQEVHDGLLRIPVNVDDATTDASTFLEKIEIVPLETNDSVLFNYPSEVIYDKNTNMYAVTSRMDVFTFTGEGKAIGNSTKKRGQGPDEYSMILDMKFNHFLNGIDLLNPYGIIYTYSPTFELLARRNFKPEFPVNHFMALDTNNYAFTFPFIWTDQEVAFVNIETGNTVNAKYQGTISEGNGLKHQYFHKVGDRFYFIPRGVNYNIYQIDTLKKEIFPIIYLDFGEAEIKEDGLPGRASGKRTDNDKERMKIADDFSARHNFLRESTTHFIPMQTLLSENYIYIFIVKGQERYGRHYIYNRVKKKGYLIKIDVPFCMYDCFGIDDNVLLAICQPTELPQYVDCQFMTEKEIAKMERLKEDDNPVIIKYYLKR</sequence>
<accession>A0A6N2SVB0</accession>
<evidence type="ECO:0008006" key="3">
    <source>
        <dbReference type="Google" id="ProtNLM"/>
    </source>
</evidence>
<gene>
    <name evidence="2" type="ORF">BILFYP9_01275</name>
</gene>
<dbReference type="Pfam" id="PF17170">
    <property type="entry name" value="DUF5128"/>
    <property type="match status" value="1"/>
</dbReference>
<reference evidence="2" key="1">
    <citation type="submission" date="2019-11" db="EMBL/GenBank/DDBJ databases">
        <authorList>
            <person name="Feng L."/>
        </authorList>
    </citation>
    <scope>NUCLEOTIDE SEQUENCE</scope>
    <source>
        <strain evidence="2">BintestinalisLFYP9</strain>
    </source>
</reference>
<dbReference type="RefSeq" id="WP_138291153.1">
    <property type="nucleotide sequence ID" value="NZ_BAABZC010000001.1"/>
</dbReference>
<dbReference type="EMBL" id="CACRSU010000014">
    <property type="protein sequence ID" value="VYS97056.1"/>
    <property type="molecule type" value="Genomic_DNA"/>
</dbReference>